<accession>A0A6J4K7I4</accession>
<evidence type="ECO:0000256" key="7">
    <source>
        <dbReference type="ARBA" id="ARBA00044507"/>
    </source>
</evidence>
<evidence type="ECO:0000313" key="10">
    <source>
        <dbReference type="EMBL" id="CAA9297138.1"/>
    </source>
</evidence>
<dbReference type="PANTHER" id="PTHR32328">
    <property type="entry name" value="L-SERYL-TRNA(SEC) SELENIUM TRANSFERASE"/>
    <property type="match status" value="1"/>
</dbReference>
<evidence type="ECO:0000256" key="6">
    <source>
        <dbReference type="ARBA" id="ARBA00023266"/>
    </source>
</evidence>
<feature type="compositionally biased region" description="Low complexity" evidence="9">
    <location>
        <begin position="40"/>
        <end position="65"/>
    </location>
</feature>
<dbReference type="GO" id="GO:0004125">
    <property type="term" value="F:L-seryl-tRNA(Sec) selenium transferase activity"/>
    <property type="evidence" value="ECO:0007669"/>
    <property type="project" value="UniProtKB-EC"/>
</dbReference>
<dbReference type="EC" id="2.9.1.1" evidence="10"/>
<keyword evidence="5" id="KW-0648">Protein biosynthesis</keyword>
<sequence length="341" mass="34751">MPRSIAVEAARASLEARRAELVASADGEADGVATSPHSEPSAAARDAGAAPRGSRDGPASDASLESEARARAREAALPSLRAVLNATGVIVHTNLGRAPLAGAAVEAAAAVGRGYSTLEYDVASGARGSRQTHVESLVRELTGAEAALVVNNCAAAALLAATALAAGREIVVSRGQLVEIGGSFRVPDVVASSGARLVEVGTTNRTRFSDYERAVGPETGALMRVHPSNFRTVGFVEEVGIEELCELGRRSGVPVIDDAGSGALARGVEALGDEPDVRRSVAAGSAVVCFSGDKLLGGPQAGVMAGTSAAIERCRTHPLARALRIDKLSLAALEATLRLLR</sequence>
<keyword evidence="4 8" id="KW-0663">Pyridoxal phosphate</keyword>
<dbReference type="AlphaFoldDB" id="A0A6J4K7I4"/>
<feature type="modified residue" description="N6-(pyridoxal phosphate)lysine" evidence="8">
    <location>
        <position position="294"/>
    </location>
</feature>
<evidence type="ECO:0000256" key="1">
    <source>
        <dbReference type="ARBA" id="ARBA00001933"/>
    </source>
</evidence>
<comment type="cofactor">
    <cofactor evidence="1 8">
        <name>pyridoxal 5'-phosphate</name>
        <dbReference type="ChEBI" id="CHEBI:597326"/>
    </cofactor>
</comment>
<dbReference type="GO" id="GO:0005737">
    <property type="term" value="C:cytoplasm"/>
    <property type="evidence" value="ECO:0007669"/>
    <property type="project" value="InterPro"/>
</dbReference>
<keyword evidence="2" id="KW-0963">Cytoplasm</keyword>
<protein>
    <submittedName>
        <fullName evidence="10">L-seryl-tRNA(Sec) selenium transferase</fullName>
        <ecNumber evidence="10">2.9.1.1</ecNumber>
    </submittedName>
</protein>
<dbReference type="Pfam" id="PF03841">
    <property type="entry name" value="SelA"/>
    <property type="match status" value="1"/>
</dbReference>
<gene>
    <name evidence="10" type="ORF">AVDCRST_MAG11-561</name>
</gene>
<reference evidence="10" key="1">
    <citation type="submission" date="2020-02" db="EMBL/GenBank/DDBJ databases">
        <authorList>
            <person name="Meier V. D."/>
        </authorList>
    </citation>
    <scope>NUCLEOTIDE SEQUENCE</scope>
    <source>
        <strain evidence="10">AVDCRST_MAG11</strain>
    </source>
</reference>
<name>A0A6J4K7I4_9BACT</name>
<feature type="region of interest" description="Disordered" evidence="9">
    <location>
        <begin position="24"/>
        <end position="70"/>
    </location>
</feature>
<dbReference type="InterPro" id="IPR015421">
    <property type="entry name" value="PyrdxlP-dep_Trfase_major"/>
</dbReference>
<dbReference type="HAMAP" id="MF_00423">
    <property type="entry name" value="SelA"/>
    <property type="match status" value="1"/>
</dbReference>
<keyword evidence="3 10" id="KW-0808">Transferase</keyword>
<dbReference type="NCBIfam" id="TIGR00474">
    <property type="entry name" value="selA"/>
    <property type="match status" value="1"/>
</dbReference>
<dbReference type="InterPro" id="IPR018319">
    <property type="entry name" value="SelA-like"/>
</dbReference>
<dbReference type="SUPFAM" id="SSF53383">
    <property type="entry name" value="PLP-dependent transferases"/>
    <property type="match status" value="1"/>
</dbReference>
<comment type="similarity">
    <text evidence="7">Belongs to the SelA family.</text>
</comment>
<dbReference type="InterPro" id="IPR004534">
    <property type="entry name" value="SelA_trans"/>
</dbReference>
<dbReference type="GO" id="GO:0001514">
    <property type="term" value="P:selenocysteine incorporation"/>
    <property type="evidence" value="ECO:0007669"/>
    <property type="project" value="InterPro"/>
</dbReference>
<evidence type="ECO:0000256" key="5">
    <source>
        <dbReference type="ARBA" id="ARBA00022917"/>
    </source>
</evidence>
<proteinExistence type="inferred from homology"/>
<dbReference type="InterPro" id="IPR015424">
    <property type="entry name" value="PyrdxlP-dep_Trfase"/>
</dbReference>
<evidence type="ECO:0000256" key="3">
    <source>
        <dbReference type="ARBA" id="ARBA00022679"/>
    </source>
</evidence>
<evidence type="ECO:0000256" key="9">
    <source>
        <dbReference type="SAM" id="MobiDB-lite"/>
    </source>
</evidence>
<evidence type="ECO:0000256" key="8">
    <source>
        <dbReference type="PIRSR" id="PIRSR618319-50"/>
    </source>
</evidence>
<dbReference type="Gene3D" id="3.40.640.10">
    <property type="entry name" value="Type I PLP-dependent aspartate aminotransferase-like (Major domain)"/>
    <property type="match status" value="1"/>
</dbReference>
<evidence type="ECO:0000256" key="4">
    <source>
        <dbReference type="ARBA" id="ARBA00022898"/>
    </source>
</evidence>
<organism evidence="10">
    <name type="scientific">uncultured Gemmatimonadaceae bacterium</name>
    <dbReference type="NCBI Taxonomy" id="246130"/>
    <lineage>
        <taxon>Bacteria</taxon>
        <taxon>Pseudomonadati</taxon>
        <taxon>Gemmatimonadota</taxon>
        <taxon>Gemmatimonadia</taxon>
        <taxon>Gemmatimonadales</taxon>
        <taxon>Gemmatimonadaceae</taxon>
        <taxon>environmental samples</taxon>
    </lineage>
</organism>
<evidence type="ECO:0000256" key="2">
    <source>
        <dbReference type="ARBA" id="ARBA00022490"/>
    </source>
</evidence>
<feature type="non-terminal residue" evidence="10">
    <location>
        <position position="341"/>
    </location>
</feature>
<keyword evidence="6" id="KW-0711">Selenium</keyword>
<dbReference type="EMBL" id="CADCTU010000121">
    <property type="protein sequence ID" value="CAA9297138.1"/>
    <property type="molecule type" value="Genomic_DNA"/>
</dbReference>
<dbReference type="PANTHER" id="PTHR32328:SF0">
    <property type="entry name" value="L-SERYL-TRNA(SEC) SELENIUM TRANSFERASE"/>
    <property type="match status" value="1"/>
</dbReference>